<dbReference type="PANTHER" id="PTHR46068:SF1">
    <property type="entry name" value="TRANSPOSASE IS30-LIKE HTH DOMAIN-CONTAINING PROTEIN"/>
    <property type="match status" value="1"/>
</dbReference>
<protein>
    <submittedName>
        <fullName evidence="3">Tc1-like transposase DDE domain-containing protein</fullName>
    </submittedName>
</protein>
<dbReference type="Pfam" id="PF13358">
    <property type="entry name" value="DDE_3"/>
    <property type="match status" value="1"/>
</dbReference>
<dbReference type="AlphaFoldDB" id="A0A914DRC9"/>
<dbReference type="InterPro" id="IPR036397">
    <property type="entry name" value="RNaseH_sf"/>
</dbReference>
<dbReference type="PANTHER" id="PTHR46068">
    <property type="entry name" value="PROTEIN CBG27172"/>
    <property type="match status" value="1"/>
</dbReference>
<proteinExistence type="predicted"/>
<organism evidence="2 3">
    <name type="scientific">Acrobeloides nanus</name>
    <dbReference type="NCBI Taxonomy" id="290746"/>
    <lineage>
        <taxon>Eukaryota</taxon>
        <taxon>Metazoa</taxon>
        <taxon>Ecdysozoa</taxon>
        <taxon>Nematoda</taxon>
        <taxon>Chromadorea</taxon>
        <taxon>Rhabditida</taxon>
        <taxon>Tylenchina</taxon>
        <taxon>Cephalobomorpha</taxon>
        <taxon>Cephaloboidea</taxon>
        <taxon>Cephalobidae</taxon>
        <taxon>Acrobeloides</taxon>
    </lineage>
</organism>
<accession>A0A914DRC9</accession>
<reference evidence="3" key="1">
    <citation type="submission" date="2022-11" db="UniProtKB">
        <authorList>
            <consortium name="WormBaseParasite"/>
        </authorList>
    </citation>
    <scope>IDENTIFICATION</scope>
</reference>
<sequence>MEIALTTTRLSTVRDSSLNTAKRIWNRLPPEVARMWDFRFFKDEHCSNANGSSVRPVNGIKIARKILKDDLKMTPYKLQKRQKLNEEAKKKRRDRCRALLRRFDRQSHRRIIFSDEKLFDIQQNDRIWAEEAPDTAERVVERTQKPESVMVWGAISARGKTPLVFVDPGVKIDRHVYMDMLNAHLLPWANTTFGDDEWTFQQDGAPAHKAYEVQDWLRANCPDVITVDPHWRNPTGEWPPNSPDLNPMDYAIWSILQEKACKKPHPNVESLKRALKKAWNEITLETLIKVVDNFPKRLKACVDAEGGWFE</sequence>
<evidence type="ECO:0000259" key="1">
    <source>
        <dbReference type="Pfam" id="PF13358"/>
    </source>
</evidence>
<dbReference type="GO" id="GO:0003676">
    <property type="term" value="F:nucleic acid binding"/>
    <property type="evidence" value="ECO:0007669"/>
    <property type="project" value="InterPro"/>
</dbReference>
<feature type="domain" description="Tc1-like transposase DDE" evidence="1">
    <location>
        <begin position="110"/>
        <end position="272"/>
    </location>
</feature>
<dbReference type="InterPro" id="IPR038717">
    <property type="entry name" value="Tc1-like_DDE_dom"/>
</dbReference>
<keyword evidence="2" id="KW-1185">Reference proteome</keyword>
<evidence type="ECO:0000313" key="3">
    <source>
        <dbReference type="WBParaSite" id="ACRNAN_scaffold3604.g26952.t1"/>
    </source>
</evidence>
<dbReference type="WBParaSite" id="ACRNAN_scaffold3604.g26952.t1">
    <property type="protein sequence ID" value="ACRNAN_scaffold3604.g26952.t1"/>
    <property type="gene ID" value="ACRNAN_scaffold3604.g26952"/>
</dbReference>
<name>A0A914DRC9_9BILA</name>
<evidence type="ECO:0000313" key="2">
    <source>
        <dbReference type="Proteomes" id="UP000887540"/>
    </source>
</evidence>
<dbReference type="Proteomes" id="UP000887540">
    <property type="component" value="Unplaced"/>
</dbReference>
<dbReference type="Gene3D" id="3.30.420.10">
    <property type="entry name" value="Ribonuclease H-like superfamily/Ribonuclease H"/>
    <property type="match status" value="1"/>
</dbReference>